<dbReference type="Gene3D" id="1.20.1640.10">
    <property type="entry name" value="Multidrug efflux transporter AcrB transmembrane domain"/>
    <property type="match status" value="2"/>
</dbReference>
<dbReference type="EMBL" id="AGZR01000004">
    <property type="protein sequence ID" value="EPD33612.1"/>
    <property type="molecule type" value="Genomic_DNA"/>
</dbReference>
<dbReference type="PANTHER" id="PTHR33406">
    <property type="entry name" value="MEMBRANE PROTEIN MJ1562-RELATED"/>
    <property type="match status" value="1"/>
</dbReference>
<evidence type="ECO:0000256" key="3">
    <source>
        <dbReference type="ARBA" id="ARBA00022475"/>
    </source>
</evidence>
<feature type="domain" description="Membrane transport protein MMPL" evidence="9">
    <location>
        <begin position="193"/>
        <end position="487"/>
    </location>
</feature>
<gene>
    <name evidence="10" type="ORF">HMPREF9306_00366</name>
</gene>
<keyword evidence="4 8" id="KW-0812">Transmembrane</keyword>
<dbReference type="PANTHER" id="PTHR33406:SF11">
    <property type="entry name" value="MEMBRANE PROTEIN SCO6666-RELATED"/>
    <property type="match status" value="1"/>
</dbReference>
<feature type="region of interest" description="Disordered" evidence="7">
    <location>
        <begin position="125"/>
        <end position="172"/>
    </location>
</feature>
<comment type="caution">
    <text evidence="10">The sequence shown here is derived from an EMBL/GenBank/DDBJ whole genome shotgun (WGS) entry which is preliminary data.</text>
</comment>
<keyword evidence="3" id="KW-1003">Cell membrane</keyword>
<comment type="similarity">
    <text evidence="2">Belongs to the resistance-nodulation-cell division (RND) (TC 2.A.6) family. MmpL subfamily.</text>
</comment>
<evidence type="ECO:0000256" key="5">
    <source>
        <dbReference type="ARBA" id="ARBA00022989"/>
    </source>
</evidence>
<keyword evidence="11" id="KW-1185">Reference proteome</keyword>
<keyword evidence="5 8" id="KW-1133">Transmembrane helix</keyword>
<name>S2WLR2_9ACTN</name>
<evidence type="ECO:0000256" key="7">
    <source>
        <dbReference type="SAM" id="MobiDB-lite"/>
    </source>
</evidence>
<dbReference type="PATRIC" id="fig|883161.3.peg.370"/>
<feature type="transmembrane region" description="Helical" evidence="8">
    <location>
        <begin position="415"/>
        <end position="441"/>
    </location>
</feature>
<dbReference type="InterPro" id="IPR004869">
    <property type="entry name" value="MMPL_dom"/>
</dbReference>
<proteinExistence type="inferred from homology"/>
<feature type="transmembrane region" description="Helical" evidence="8">
    <location>
        <begin position="694"/>
        <end position="713"/>
    </location>
</feature>
<feature type="transmembrane region" description="Helical" evidence="8">
    <location>
        <begin position="663"/>
        <end position="682"/>
    </location>
</feature>
<dbReference type="InterPro" id="IPR050545">
    <property type="entry name" value="Mycobact_MmpL"/>
</dbReference>
<evidence type="ECO:0000256" key="1">
    <source>
        <dbReference type="ARBA" id="ARBA00004651"/>
    </source>
</evidence>
<dbReference type="GO" id="GO:0005886">
    <property type="term" value="C:plasma membrane"/>
    <property type="evidence" value="ECO:0007669"/>
    <property type="project" value="UniProtKB-SubCell"/>
</dbReference>
<feature type="transmembrane region" description="Helical" evidence="8">
    <location>
        <begin position="276"/>
        <end position="309"/>
    </location>
</feature>
<feature type="transmembrane region" description="Helical" evidence="8">
    <location>
        <begin position="27"/>
        <end position="48"/>
    </location>
</feature>
<dbReference type="SUPFAM" id="SSF82866">
    <property type="entry name" value="Multidrug efflux transporter AcrB transmembrane domain"/>
    <property type="match status" value="2"/>
</dbReference>
<keyword evidence="6 8" id="KW-0472">Membrane</keyword>
<evidence type="ECO:0000256" key="8">
    <source>
        <dbReference type="SAM" id="Phobius"/>
    </source>
</evidence>
<dbReference type="AlphaFoldDB" id="S2WLR2"/>
<dbReference type="Proteomes" id="UP000014417">
    <property type="component" value="Unassembled WGS sequence"/>
</dbReference>
<evidence type="ECO:0000256" key="6">
    <source>
        <dbReference type="ARBA" id="ARBA00023136"/>
    </source>
</evidence>
<sequence>MGKQCRTQIEVVEMFNWLGRSVIRRPITVIVSWLLLAVLGLLGTFWGFGQGGLFDRMATTQVLTPGSESEKVNHLTSGEDSQQAITYVISGIDLKNDLPGLVEVMATQREKIADIDGVAEVKDPLVVPEKPTQPQTPQLPAGVDPSQLDPSQLPAGVDPSQLPAGVDPSQLNPSQLPEGTVIPGMPDLHSPENQALLSKKGDGFVVAITLEKGLSDDAAEKADSQVISYSDDLQSALQEKSPEAKVQVVAQSEIESTIMGQVQSDLVKGESIGLPVALILLVVIFGGLVAAGLPLVGALTAIGIGMGIVWALTFSMDISSFILNVVSLIGLALSIDYGLLVVSRYREEIAEELEKAGYPSDGTTLPERSVVNDLVKKATFTTVKTAGRTVFFSAMTIAFSIAGLLVFSSNILRTIGISGIVVTLFAVFTAITMVPAIIVLLGNRLVRPSMVSKFPGIKQLIKLFGDSSSDHGAFSKLAEFVHKWPIPILIIVVAILSLMASPIGDLRMRSSFMEYLPEDSASRIAYQTMNDNYPALATPEIEVVVEAAPEDPAVQTVSDQITNRYPEVSYIVPSAINDSNMTKLAVHLDVDDPVGDRVVDIVKDMRNTDFEDPVLIGGGAAMQTDFVDSLGDRALWAGLIVVAAVMILLFLMTGSVIVPLKALIVNSFSLVASLGATVWIFHGGHFGMPQVNGLETYIVAVMIAFGFGLAMDYEVFLIARIKEYWDAGYDNDTAVERGLQRSGRIITSAAAIIVAVFLGFVAGNMLAIKQIGVALAITVIADATLVRLLLVPATMTIIGKWNWWAPKPLRKLHERFHIDH</sequence>
<evidence type="ECO:0000256" key="4">
    <source>
        <dbReference type="ARBA" id="ARBA00022692"/>
    </source>
</evidence>
<dbReference type="RefSeq" id="WP_016455221.1">
    <property type="nucleotide sequence ID" value="NZ_KE150269.1"/>
</dbReference>
<protein>
    <recommendedName>
        <fullName evidence="9">Membrane transport protein MMPL domain-containing protein</fullName>
    </recommendedName>
</protein>
<dbReference type="STRING" id="883161.HMPREF9306_00366"/>
<evidence type="ECO:0000259" key="9">
    <source>
        <dbReference type="Pfam" id="PF03176"/>
    </source>
</evidence>
<comment type="subcellular location">
    <subcellularLocation>
        <location evidence="1">Cell membrane</location>
        <topology evidence="1">Multi-pass membrane protein</topology>
    </subcellularLocation>
</comment>
<evidence type="ECO:0000313" key="10">
    <source>
        <dbReference type="EMBL" id="EPD33612.1"/>
    </source>
</evidence>
<feature type="transmembrane region" description="Helical" evidence="8">
    <location>
        <begin position="390"/>
        <end position="409"/>
    </location>
</feature>
<dbReference type="HOGENOM" id="CLU_005108_5_0_11"/>
<reference evidence="10 11" key="1">
    <citation type="submission" date="2013-04" db="EMBL/GenBank/DDBJ databases">
        <title>The Genome Sequence of Propionimicrobium lymphophilum ACS-093-V-SCH5.</title>
        <authorList>
            <consortium name="The Broad Institute Genomics Platform"/>
            <person name="Earl A."/>
            <person name="Ward D."/>
            <person name="Feldgarden M."/>
            <person name="Gevers D."/>
            <person name="Saerens B."/>
            <person name="Vaneechoutte M."/>
            <person name="Walker B."/>
            <person name="Young S."/>
            <person name="Zeng Q."/>
            <person name="Gargeya S."/>
            <person name="Fitzgerald M."/>
            <person name="Haas B."/>
            <person name="Abouelleil A."/>
            <person name="Allen A.W."/>
            <person name="Alvarado L."/>
            <person name="Arachchi H.M."/>
            <person name="Berlin A.M."/>
            <person name="Chapman S.B."/>
            <person name="Gainer-Dewar J."/>
            <person name="Goldberg J."/>
            <person name="Griggs A."/>
            <person name="Gujja S."/>
            <person name="Hansen M."/>
            <person name="Howarth C."/>
            <person name="Imamovic A."/>
            <person name="Ireland A."/>
            <person name="Larimer J."/>
            <person name="McCowan C."/>
            <person name="Murphy C."/>
            <person name="Pearson M."/>
            <person name="Poon T.W."/>
            <person name="Priest M."/>
            <person name="Roberts A."/>
            <person name="Saif S."/>
            <person name="Shea T."/>
            <person name="Sisk P."/>
            <person name="Sykes S."/>
            <person name="Wortman J."/>
            <person name="Nusbaum C."/>
            <person name="Birren B."/>
        </authorList>
    </citation>
    <scope>NUCLEOTIDE SEQUENCE [LARGE SCALE GENOMIC DNA]</scope>
    <source>
        <strain evidence="10 11">ACS-093-V-SCH5</strain>
    </source>
</reference>
<accession>S2WLR2</accession>
<feature type="transmembrane region" description="Helical" evidence="8">
    <location>
        <begin position="745"/>
        <end position="765"/>
    </location>
</feature>
<feature type="domain" description="Membrane transport protein MMPL" evidence="9">
    <location>
        <begin position="508"/>
        <end position="812"/>
    </location>
</feature>
<dbReference type="Pfam" id="PF03176">
    <property type="entry name" value="MMPL"/>
    <property type="match status" value="2"/>
</dbReference>
<feature type="transmembrane region" description="Helical" evidence="8">
    <location>
        <begin position="321"/>
        <end position="342"/>
    </location>
</feature>
<evidence type="ECO:0000313" key="11">
    <source>
        <dbReference type="Proteomes" id="UP000014417"/>
    </source>
</evidence>
<evidence type="ECO:0000256" key="2">
    <source>
        <dbReference type="ARBA" id="ARBA00010157"/>
    </source>
</evidence>
<organism evidence="10 11">
    <name type="scientific">Propionimicrobium lymphophilum ACS-093-V-SCH5</name>
    <dbReference type="NCBI Taxonomy" id="883161"/>
    <lineage>
        <taxon>Bacteria</taxon>
        <taxon>Bacillati</taxon>
        <taxon>Actinomycetota</taxon>
        <taxon>Actinomycetes</taxon>
        <taxon>Propionibacteriales</taxon>
        <taxon>Propionibacteriaceae</taxon>
        <taxon>Propionimicrobium</taxon>
    </lineage>
</organism>
<feature type="transmembrane region" description="Helical" evidence="8">
    <location>
        <begin position="484"/>
        <end position="503"/>
    </location>
</feature>
<feature type="transmembrane region" description="Helical" evidence="8">
    <location>
        <begin position="634"/>
        <end position="651"/>
    </location>
</feature>